<dbReference type="GO" id="GO:0031179">
    <property type="term" value="P:peptide modification"/>
    <property type="evidence" value="ECO:0007669"/>
    <property type="project" value="InterPro"/>
</dbReference>
<feature type="binding site" evidence="1">
    <location>
        <position position="978"/>
    </location>
    <ligand>
        <name>Zn(2+)</name>
        <dbReference type="ChEBI" id="CHEBI:29105"/>
    </ligand>
</feature>
<gene>
    <name evidence="4" type="primary">cylM</name>
    <name evidence="4" type="ORF">KTA_33160</name>
</gene>
<sequence length="1115" mass="124288">MSETTSETTTASVPYSQDRWQDAGWYRAFTLSERLAQLRASPSPPTLDSLDAEAYARAQQRLKRWKELPALCEDEDRFAARLALEGLCEEELLLLLGESAEALRARCPTAPPWLLTLQQAFDPAEAAAAGETREQEAVDVSPLPDLGEGSHTRSFLHPFLPLIRHARQQLATGLRELAQRSPAFAFDTKRVLDLLARNIPGLLLPSIARAIVLELHVARVQGRLQGATSEERFQYFLERLSEREATLDFLQEYVVLARLVTETLERWVCRSLELLERLADDWPLIRSIFLSSDDAGALCEIHQGAGDLHRNGQSVILLRWDSGFRLVYKPRSLAVDRHFQELLAWMNERGFTPPLRTLTILDRGRYGWVEFVQARQCSSHEEIERFYLRQGAYLALLYALEASDFHAENIIASGEYPMLIDLETLFLPQINPEVLQAQGAPGLEAIGHSVLRVGLLPQRLWSSQEGEGIDMSGLGGQPGQLSPRPVPTWTGTGTDEMRLIHERVELPVKENRPRLNDQDINVLDYSQYVIEGFTRAYRLLMAQRTELLETYLPRFADAEVRCVLRPTRIYTQLLLDSLHPNVLRDALDRDRLFDRLWATTERLPYLVPLIPAERRDLWRGDIPVFTTTAASTDLFTSEGERLPAFFSEPGLEVVRRRLAELSEQDLEKQLWIIRASFTSMIDATTPQSYTRLELLPARTAPTLERLLAAASAIGNRLRQFALYQGEYVGWLGVTPVNDREWHLLPADGDLYNGLAGITLFLAYLGYLTGEERHAELARRAVQTIQQVIMRRKYFPRAYGIGAFNGLGSLIYLFCHLGALWHEPAFYRQAEALVPLLVEKIEQDQVYDVIGGAAGAIAALLCLHTVAPSSETLSAAVRCGEHLLAHAQPQAQGGCGWPTARQPVALSGFAHGNAGIALYLMQLAQVSGETRFAETARAALAYERTLFSPHRQNWLDLRQRPPSSNGQPSSGEKYMVAWCHGAPGIALSRLILRSLLADAQLGEEIRAGLRTTLTQGFGLNHSLCHGDFGNLDILITAAHLLPGETFAEHIPRIAAALLENMERQGWVCGVPFGVETPGLMTGLAGTGLALLRLAAPERVPSVLLLAPPAAPLRADV</sequence>
<evidence type="ECO:0000256" key="2">
    <source>
        <dbReference type="SAM" id="Phobius"/>
    </source>
</evidence>
<keyword evidence="1" id="KW-0479">Metal-binding</keyword>
<dbReference type="EMBL" id="AP019377">
    <property type="protein sequence ID" value="BBH95117.1"/>
    <property type="molecule type" value="Genomic_DNA"/>
</dbReference>
<dbReference type="InterPro" id="IPR007822">
    <property type="entry name" value="LANC-like"/>
</dbReference>
<dbReference type="SMART" id="SM01260">
    <property type="entry name" value="LANC_like"/>
    <property type="match status" value="1"/>
</dbReference>
<dbReference type="Pfam" id="PF13575">
    <property type="entry name" value="DUF4135"/>
    <property type="match status" value="1"/>
</dbReference>
<dbReference type="PRINTS" id="PR01955">
    <property type="entry name" value="LANCFRANKIA"/>
</dbReference>
<keyword evidence="2" id="KW-1133">Transmembrane helix</keyword>
<feature type="transmembrane region" description="Helical" evidence="2">
    <location>
        <begin position="750"/>
        <end position="769"/>
    </location>
</feature>
<feature type="binding site" evidence="1">
    <location>
        <position position="1024"/>
    </location>
    <ligand>
        <name>Zn(2+)</name>
        <dbReference type="ChEBI" id="CHEBI:29105"/>
    </ligand>
</feature>
<evidence type="ECO:0000313" key="4">
    <source>
        <dbReference type="EMBL" id="BBH95117.1"/>
    </source>
</evidence>
<protein>
    <submittedName>
        <fullName evidence="4">Type 2 lantibiotic biosynthesis protein</fullName>
    </submittedName>
</protein>
<organism evidence="4">
    <name type="scientific">Thermogemmatispora argillosa</name>
    <dbReference type="NCBI Taxonomy" id="2045280"/>
    <lineage>
        <taxon>Bacteria</taxon>
        <taxon>Bacillati</taxon>
        <taxon>Chloroflexota</taxon>
        <taxon>Ktedonobacteria</taxon>
        <taxon>Thermogemmatisporales</taxon>
        <taxon>Thermogemmatisporaceae</taxon>
        <taxon>Thermogemmatispora</taxon>
    </lineage>
</organism>
<dbReference type="InterPro" id="IPR017146">
    <property type="entry name" value="Lanti_2_LanM"/>
</dbReference>
<name>A0A455T3K2_9CHLR</name>
<dbReference type="Gene3D" id="1.50.10.10">
    <property type="match status" value="1"/>
</dbReference>
<dbReference type="PRINTS" id="PR01950">
    <property type="entry name" value="LANCSUPER"/>
</dbReference>
<dbReference type="GO" id="GO:0046872">
    <property type="term" value="F:metal ion binding"/>
    <property type="evidence" value="ECO:0007669"/>
    <property type="project" value="UniProtKB-KW"/>
</dbReference>
<accession>A0A455T3K2</accession>
<dbReference type="Pfam" id="PF05147">
    <property type="entry name" value="LANC_like"/>
    <property type="match status" value="1"/>
</dbReference>
<dbReference type="InterPro" id="IPR012341">
    <property type="entry name" value="6hp_glycosidase-like_sf"/>
</dbReference>
<keyword evidence="2" id="KW-0472">Membrane</keyword>
<evidence type="ECO:0000259" key="3">
    <source>
        <dbReference type="Pfam" id="PF13575"/>
    </source>
</evidence>
<proteinExistence type="predicted"/>
<keyword evidence="2" id="KW-0812">Transmembrane</keyword>
<reference evidence="4" key="1">
    <citation type="submission" date="2018-12" db="EMBL/GenBank/DDBJ databases">
        <title>Novel natural products biosynthetic potential of the class Ktedonobacteria.</title>
        <authorList>
            <person name="Zheng Y."/>
            <person name="Saitou A."/>
            <person name="Wang C.M."/>
            <person name="Toyoda A."/>
            <person name="Minakuchi Y."/>
            <person name="Sekiguchi Y."/>
            <person name="Ueda K."/>
            <person name="Takano H."/>
            <person name="Sakai Y."/>
            <person name="Yokota A."/>
            <person name="Yabe S."/>
        </authorList>
    </citation>
    <scope>NUCLEOTIDE SEQUENCE</scope>
    <source>
        <strain evidence="4">A3-2</strain>
    </source>
</reference>
<dbReference type="PANTHER" id="PTHR12736">
    <property type="entry name" value="LANC-LIKE PROTEIN"/>
    <property type="match status" value="1"/>
</dbReference>
<dbReference type="SUPFAM" id="SSF158745">
    <property type="entry name" value="LanC-like"/>
    <property type="match status" value="1"/>
</dbReference>
<dbReference type="PANTHER" id="PTHR12736:SF7">
    <property type="entry name" value="LANC-LIKE PROTEIN 3"/>
    <property type="match status" value="1"/>
</dbReference>
<dbReference type="InterPro" id="IPR025410">
    <property type="entry name" value="Lant_dehyd"/>
</dbReference>
<feature type="transmembrane region" description="Helical" evidence="2">
    <location>
        <begin position="797"/>
        <end position="820"/>
    </location>
</feature>
<feature type="domain" description="Lantibiotic biosynthesis protein dehydration" evidence="3">
    <location>
        <begin position="253"/>
        <end position="627"/>
    </location>
</feature>
<dbReference type="NCBIfam" id="TIGR03897">
    <property type="entry name" value="lanti_2_LanM"/>
    <property type="match status" value="1"/>
</dbReference>
<dbReference type="AlphaFoldDB" id="A0A455T3K2"/>
<evidence type="ECO:0000256" key="1">
    <source>
        <dbReference type="PIRSR" id="PIRSR607822-1"/>
    </source>
</evidence>
<dbReference type="GO" id="GO:0005975">
    <property type="term" value="P:carbohydrate metabolic process"/>
    <property type="evidence" value="ECO:0007669"/>
    <property type="project" value="InterPro"/>
</dbReference>
<keyword evidence="1" id="KW-0862">Zinc</keyword>
<dbReference type="CDD" id="cd04792">
    <property type="entry name" value="LanM-like"/>
    <property type="match status" value="1"/>
</dbReference>
<feature type="binding site" evidence="1">
    <location>
        <position position="1023"/>
    </location>
    <ligand>
        <name>Zn(2+)</name>
        <dbReference type="ChEBI" id="CHEBI:29105"/>
    </ligand>
</feature>
<dbReference type="GO" id="GO:0005886">
    <property type="term" value="C:plasma membrane"/>
    <property type="evidence" value="ECO:0007669"/>
    <property type="project" value="TreeGrafter"/>
</dbReference>
<dbReference type="PIRSF" id="PIRSF037228">
    <property type="entry name" value="Lant_mod_RumM"/>
    <property type="match status" value="1"/>
</dbReference>